<dbReference type="InterPro" id="IPR049509">
    <property type="entry name" value="DyP_N"/>
</dbReference>
<dbReference type="GO" id="GO:0020037">
    <property type="term" value="F:heme binding"/>
    <property type="evidence" value="ECO:0000318"/>
    <property type="project" value="GO_Central"/>
</dbReference>
<dbReference type="PANTHER" id="PTHR30521:SF4">
    <property type="entry name" value="DEFERROCHELATASE"/>
    <property type="match status" value="1"/>
</dbReference>
<dbReference type="PROSITE" id="PS51404">
    <property type="entry name" value="DYP_PEROXIDASE"/>
    <property type="match status" value="1"/>
</dbReference>
<dbReference type="EMBL" id="DS178277">
    <property type="protein sequence ID" value="EFP81058.2"/>
    <property type="molecule type" value="Genomic_DNA"/>
</dbReference>
<evidence type="ECO:0000259" key="10">
    <source>
        <dbReference type="Pfam" id="PF20628"/>
    </source>
</evidence>
<protein>
    <recommendedName>
        <fullName evidence="14">Dyp-type peroxidase</fullName>
    </recommendedName>
</protein>
<dbReference type="InterPro" id="IPR048328">
    <property type="entry name" value="Dyp_perox_C"/>
</dbReference>
<proteinExistence type="inferred from homology"/>
<comment type="similarity">
    <text evidence="8">Belongs to the DyP-type peroxidase family.</text>
</comment>
<evidence type="ECO:0000256" key="7">
    <source>
        <dbReference type="ARBA" id="ARBA00023004"/>
    </source>
</evidence>
<evidence type="ECO:0000256" key="8">
    <source>
        <dbReference type="ARBA" id="ARBA00025737"/>
    </source>
</evidence>
<keyword evidence="6" id="KW-0560">Oxidoreductase</keyword>
<organism evidence="12 13">
    <name type="scientific">Puccinia graminis f. sp. tritici (strain CRL 75-36-700-3 / race SCCL)</name>
    <name type="common">Black stem rust fungus</name>
    <dbReference type="NCBI Taxonomy" id="418459"/>
    <lineage>
        <taxon>Eukaryota</taxon>
        <taxon>Fungi</taxon>
        <taxon>Dikarya</taxon>
        <taxon>Basidiomycota</taxon>
        <taxon>Pucciniomycotina</taxon>
        <taxon>Pucciniomycetes</taxon>
        <taxon>Pucciniales</taxon>
        <taxon>Pucciniaceae</taxon>
        <taxon>Puccinia</taxon>
    </lineage>
</organism>
<dbReference type="InterPro" id="IPR011008">
    <property type="entry name" value="Dimeric_a/b-barrel"/>
</dbReference>
<evidence type="ECO:0000256" key="1">
    <source>
        <dbReference type="ARBA" id="ARBA00001970"/>
    </source>
</evidence>
<gene>
    <name evidence="12" type="ORF">PGTG_07310</name>
</gene>
<keyword evidence="4" id="KW-0479">Metal-binding</keyword>
<evidence type="ECO:0000256" key="3">
    <source>
        <dbReference type="ARBA" id="ARBA00022617"/>
    </source>
</evidence>
<keyword evidence="3" id="KW-0349">Heme</keyword>
<dbReference type="GO" id="GO:0005829">
    <property type="term" value="C:cytosol"/>
    <property type="evidence" value="ECO:0000318"/>
    <property type="project" value="GO_Central"/>
</dbReference>
<reference evidence="13" key="2">
    <citation type="journal article" date="2011" name="Proc. Natl. Acad. Sci. U.S.A.">
        <title>Obligate biotrophy features unraveled by the genomic analysis of rust fungi.</title>
        <authorList>
            <person name="Duplessis S."/>
            <person name="Cuomo C.A."/>
            <person name="Lin Y.-C."/>
            <person name="Aerts A."/>
            <person name="Tisserant E."/>
            <person name="Veneault-Fourrey C."/>
            <person name="Joly D.L."/>
            <person name="Hacquard S."/>
            <person name="Amselem J."/>
            <person name="Cantarel B.L."/>
            <person name="Chiu R."/>
            <person name="Coutinho P.M."/>
            <person name="Feau N."/>
            <person name="Field M."/>
            <person name="Frey P."/>
            <person name="Gelhaye E."/>
            <person name="Goldberg J."/>
            <person name="Grabherr M.G."/>
            <person name="Kodira C.D."/>
            <person name="Kohler A."/>
            <person name="Kuees U."/>
            <person name="Lindquist E.A."/>
            <person name="Lucas S.M."/>
            <person name="Mago R."/>
            <person name="Mauceli E."/>
            <person name="Morin E."/>
            <person name="Murat C."/>
            <person name="Pangilinan J.L."/>
            <person name="Park R."/>
            <person name="Pearson M."/>
            <person name="Quesneville H."/>
            <person name="Rouhier N."/>
            <person name="Sakthikumar S."/>
            <person name="Salamov A.A."/>
            <person name="Schmutz J."/>
            <person name="Selles B."/>
            <person name="Shapiro H."/>
            <person name="Tanguay P."/>
            <person name="Tuskan G.A."/>
            <person name="Henrissat B."/>
            <person name="Van de Peer Y."/>
            <person name="Rouze P."/>
            <person name="Ellis J.G."/>
            <person name="Dodds P.N."/>
            <person name="Schein J.E."/>
            <person name="Zhong S."/>
            <person name="Hamelin R.C."/>
            <person name="Grigoriev I.V."/>
            <person name="Szabo L.J."/>
            <person name="Martin F."/>
        </authorList>
    </citation>
    <scope>NUCLEOTIDE SEQUENCE [LARGE SCALE GENOMIC DNA]</scope>
    <source>
        <strain evidence="13">CRL 75-36-700-3 / race SCCL</strain>
    </source>
</reference>
<sequence>MISIRMTDCPSSFTCYILSNVSIAIVVECLTSDLLQRPKFDEQSLLKDINSKTASFARKPYLKGTDIIFPFTFGKYLDLIRQFLQLNQAEYDLMVDLKNVQGDVIIGLQKRQEAFWFGTLRSDPSSIEGFRKNLKTHLLPLITTTQGVIDAQKVIDDHQRKQKKGEAKQWLPITHVNLGFAYNGLKKLGLKPEEIPTGRDGVFSKGQKLDAVKNLGDPMIQATKKLNTWSRDFLGEVNTIDFVVLITAPDSNLLNQKLHQVRRMFNGFLSHSFLRQGNVRPGDQYANEHFGFPDAISMAKIKGVNARAEDRKAGIVEPGVILLGYPSANGNSTAPDANQAWLKDGSFMAFRELRQLVPEFHHFCDETAKNMKNLNVSGDFIGARIVGRWKSGAPLTLAPKHDNPALSTAQDFDYSDELKQERCPYAAHIRKSNPRNGIQGADPQKTTLPHLMIRNSIPYGPELTGEEKYFKRTIENRGLLFVAYQSDIVAGFQFVQKAWCNNPSFPPQTALNVSAGLDLLIGQHSDGSPRTAQNITPSVPGGNADPRNTVTAFQPFVVPLGGEYFLMPSIKAINEKLGL</sequence>
<keyword evidence="2" id="KW-0575">Peroxidase</keyword>
<comment type="cofactor">
    <cofactor evidence="1">
        <name>heme b</name>
        <dbReference type="ChEBI" id="CHEBI:60344"/>
    </cofactor>
</comment>
<dbReference type="GeneID" id="10536378"/>
<evidence type="ECO:0000256" key="6">
    <source>
        <dbReference type="ARBA" id="ARBA00023002"/>
    </source>
</evidence>
<dbReference type="HOGENOM" id="CLU_015125_2_0_1"/>
<evidence type="ECO:0000256" key="9">
    <source>
        <dbReference type="SAM" id="MobiDB-lite"/>
    </source>
</evidence>
<evidence type="ECO:0008006" key="14">
    <source>
        <dbReference type="Google" id="ProtNLM"/>
    </source>
</evidence>
<feature type="region of interest" description="Disordered" evidence="9">
    <location>
        <begin position="526"/>
        <end position="546"/>
    </location>
</feature>
<evidence type="ECO:0000256" key="4">
    <source>
        <dbReference type="ARBA" id="ARBA00022723"/>
    </source>
</evidence>
<dbReference type="VEuPathDB" id="FungiDB:PGTG_07310"/>
<evidence type="ECO:0000313" key="13">
    <source>
        <dbReference type="Proteomes" id="UP000008783"/>
    </source>
</evidence>
<dbReference type="Pfam" id="PF21105">
    <property type="entry name" value="DyP_N"/>
    <property type="match status" value="1"/>
</dbReference>
<keyword evidence="7" id="KW-0408">Iron</keyword>
<keyword evidence="13" id="KW-1185">Reference proteome</keyword>
<feature type="domain" description="Dyp-type peroxidase C-terminal" evidence="10">
    <location>
        <begin position="385"/>
        <end position="499"/>
    </location>
</feature>
<evidence type="ECO:0000256" key="2">
    <source>
        <dbReference type="ARBA" id="ARBA00022559"/>
    </source>
</evidence>
<evidence type="ECO:0000256" key="5">
    <source>
        <dbReference type="ARBA" id="ARBA00022729"/>
    </source>
</evidence>
<dbReference type="OrthoDB" id="3207336at2759"/>
<dbReference type="AlphaFoldDB" id="E3K9C3"/>
<evidence type="ECO:0000313" key="12">
    <source>
        <dbReference type="EMBL" id="EFP81058.2"/>
    </source>
</evidence>
<dbReference type="NCBIfam" id="TIGR01413">
    <property type="entry name" value="Dyp_perox_fam"/>
    <property type="match status" value="1"/>
</dbReference>
<name>E3K9C3_PUCGT</name>
<dbReference type="GO" id="GO:0046872">
    <property type="term" value="F:metal ion binding"/>
    <property type="evidence" value="ECO:0007669"/>
    <property type="project" value="UniProtKB-KW"/>
</dbReference>
<keyword evidence="5" id="KW-0732">Signal</keyword>
<accession>E3K9C3</accession>
<feature type="domain" description="DyP dimeric alpha+beta barrel" evidence="11">
    <location>
        <begin position="99"/>
        <end position="281"/>
    </location>
</feature>
<evidence type="ECO:0000259" key="11">
    <source>
        <dbReference type="Pfam" id="PF21105"/>
    </source>
</evidence>
<reference key="1">
    <citation type="submission" date="2007-01" db="EMBL/GenBank/DDBJ databases">
        <title>The Genome Sequence of Puccinia graminis f. sp. tritici Strain CRL 75-36-700-3.</title>
        <authorList>
            <consortium name="The Broad Institute Genome Sequencing Platform"/>
            <person name="Birren B."/>
            <person name="Lander E."/>
            <person name="Galagan J."/>
            <person name="Nusbaum C."/>
            <person name="Devon K."/>
            <person name="Cuomo C."/>
            <person name="Jaffe D."/>
            <person name="Butler J."/>
            <person name="Alvarez P."/>
            <person name="Gnerre S."/>
            <person name="Grabherr M."/>
            <person name="Mauceli E."/>
            <person name="Brockman W."/>
            <person name="Young S."/>
            <person name="LaButti K."/>
            <person name="Sykes S."/>
            <person name="DeCaprio D."/>
            <person name="Crawford M."/>
            <person name="Koehrsen M."/>
            <person name="Engels R."/>
            <person name="Montgomery P."/>
            <person name="Pearson M."/>
            <person name="Howarth C."/>
            <person name="Larson L."/>
            <person name="White J."/>
            <person name="Zeng Q."/>
            <person name="Kodira C."/>
            <person name="Yandava C."/>
            <person name="Alvarado L."/>
            <person name="O'Leary S."/>
            <person name="Szabo L."/>
            <person name="Dean R."/>
            <person name="Schein J."/>
        </authorList>
    </citation>
    <scope>NUCLEOTIDE SEQUENCE</scope>
    <source>
        <strain>CRL 75-36-700-3</strain>
    </source>
</reference>
<dbReference type="InParanoid" id="E3K9C3"/>
<dbReference type="Pfam" id="PF20628">
    <property type="entry name" value="Dyp_perox_C"/>
    <property type="match status" value="1"/>
</dbReference>
<dbReference type="PANTHER" id="PTHR30521">
    <property type="entry name" value="DEFERROCHELATASE/PEROXIDASE"/>
    <property type="match status" value="1"/>
</dbReference>
<dbReference type="Proteomes" id="UP000008783">
    <property type="component" value="Unassembled WGS sequence"/>
</dbReference>
<dbReference type="GO" id="GO:0004601">
    <property type="term" value="F:peroxidase activity"/>
    <property type="evidence" value="ECO:0000318"/>
    <property type="project" value="GO_Central"/>
</dbReference>
<feature type="compositionally biased region" description="Polar residues" evidence="9">
    <location>
        <begin position="526"/>
        <end position="537"/>
    </location>
</feature>
<dbReference type="STRING" id="418459.E3K9C3"/>
<dbReference type="eggNOG" id="ENOG502RUI2">
    <property type="taxonomic scope" value="Eukaryota"/>
</dbReference>
<dbReference type="SUPFAM" id="SSF54909">
    <property type="entry name" value="Dimeric alpha+beta barrel"/>
    <property type="match status" value="1"/>
</dbReference>
<dbReference type="KEGG" id="pgr:PGTG_07310"/>
<dbReference type="InterPro" id="IPR006314">
    <property type="entry name" value="Dyp_peroxidase"/>
</dbReference>
<dbReference type="RefSeq" id="XP_003325477.2">
    <property type="nucleotide sequence ID" value="XM_003325429.2"/>
</dbReference>